<dbReference type="InterPro" id="IPR011990">
    <property type="entry name" value="TPR-like_helical_dom_sf"/>
</dbReference>
<dbReference type="GO" id="GO:0009451">
    <property type="term" value="P:RNA modification"/>
    <property type="evidence" value="ECO:0007669"/>
    <property type="project" value="InterPro"/>
</dbReference>
<evidence type="ECO:0000256" key="1">
    <source>
        <dbReference type="ARBA" id="ARBA00022737"/>
    </source>
</evidence>
<feature type="repeat" description="PPR" evidence="2">
    <location>
        <begin position="266"/>
        <end position="297"/>
    </location>
</feature>
<dbReference type="FunFam" id="1.25.40.10:FF:000366">
    <property type="entry name" value="Pentatricopeptide (PPR) repeat-containing protein"/>
    <property type="match status" value="1"/>
</dbReference>
<feature type="repeat" description="PPR" evidence="2">
    <location>
        <begin position="165"/>
        <end position="199"/>
    </location>
</feature>
<dbReference type="AlphaFoldDB" id="A0AAP0GGM7"/>
<dbReference type="EMBL" id="JBBWWQ010000001">
    <property type="protein sequence ID" value="KAK8957901.1"/>
    <property type="molecule type" value="Genomic_DNA"/>
</dbReference>
<dbReference type="InterPro" id="IPR002885">
    <property type="entry name" value="PPR_rpt"/>
</dbReference>
<feature type="repeat" description="PPR" evidence="2">
    <location>
        <begin position="523"/>
        <end position="557"/>
    </location>
</feature>
<feature type="domain" description="DYW" evidence="4">
    <location>
        <begin position="838"/>
        <end position="927"/>
    </location>
</feature>
<dbReference type="NCBIfam" id="TIGR00756">
    <property type="entry name" value="PPR"/>
    <property type="match status" value="10"/>
</dbReference>
<evidence type="ECO:0000259" key="4">
    <source>
        <dbReference type="Pfam" id="PF14432"/>
    </source>
</evidence>
<name>A0AAP0GGM7_9ASPA</name>
<dbReference type="Pfam" id="PF13041">
    <property type="entry name" value="PPR_2"/>
    <property type="match status" value="2"/>
</dbReference>
<accession>A0AAP0GGM7</accession>
<feature type="repeat" description="PPR" evidence="2">
    <location>
        <begin position="623"/>
        <end position="657"/>
    </location>
</feature>
<gene>
    <name evidence="5" type="primary">PCMP-H44</name>
    <name evidence="5" type="ORF">KSP39_PZI001522</name>
</gene>
<proteinExistence type="predicted"/>
<dbReference type="PANTHER" id="PTHR47926">
    <property type="entry name" value="PENTATRICOPEPTIDE REPEAT-CONTAINING PROTEIN"/>
    <property type="match status" value="1"/>
</dbReference>
<feature type="repeat" description="PPR" evidence="2">
    <location>
        <begin position="103"/>
        <end position="137"/>
    </location>
</feature>
<sequence>MVPALRWRKIVGYSSPSMARHLLRSLSSSASQTFQFPGRVENFVLTSRIRDLAKLGSMSEARQLFDQMPHRDTFTWNLMINSYSENGMIDEARSLFDSFSGRNVRTWTALISGYSKQGRIEDARQLFDSMPERNIVSWNAIISGYAQSENIDEARQLFDRMPLRDVASWNSVITGYCRSYRMDEAQKLFDLMPERDLISWTVMISGYVRIKNHGGALRVFHRMRNAGVMPDQSNLVVFLSAVVALDDIELLDNVRSVAIKTNLEGDVVVGTSILNAYARDGENMDTAVKFFHEMPEKNDYSWSTIISSLCRVGKLEEAFSFYKKNPEKLVAARTSLLAGFARHGRIDDAAFIFDQIPNPNVATCNAMITGYAQNGMIDEAADLFNRMPVKNSITWAAVVAGFAQNGKDEEALQLLSKQHRIGPLPTISGFTSGVSACANIADIERGRQLHSLAIKCGCRFNTHINNGLITLYAKCRKMEDVNQVFKLMQSKDTVSWNSLIGAMIQNYMLEDARIVFERMPFHDVVSWTAMISACVQAGHENEALKLFVGMLGEGVSPESHTLASLLTACGSLCAATLGQQAHGFAVKLCLDIELFVANSLISMYFKSGVTEPFRLFGEMKERDTVTFNSMLVGCAQHGLGREAIEIFDRMEAEGISPNHASFVPLLSASSHAGLVGEGRRYFDSMSRVYGLEPLNGHYSCMVDLLGRAGRLNEAEELIRSMPIQPDSVVWRALLGACRIHKNVEIGRRTAEKLIHLDPTDCGNYILLSNLYSSTGMWDEAHEIRRWMKERGAKKQPGCSWIQIKNKMHCFITGDRNHDQMKEIYEGLKDLHDRIRGAGYVPDTSFDLHDVEEEQKESSLLYHSEKLAVVYALLRTTKEAPIRIMKNMRICGDCHSFVKIVSKISGREIDIRDGNRFHHVMDGVCTSREKSSRWIDGVGRFHAVGLDSTLEFPYELQRIRIPLFLPRAFLESTEHPQHSFQEPIHRSSPNASRRLLEVKNVGEDPPSRTPAALHDTGRR</sequence>
<dbReference type="InterPro" id="IPR032867">
    <property type="entry name" value="DYW_dom"/>
</dbReference>
<feature type="repeat" description="PPR" evidence="2">
    <location>
        <begin position="72"/>
        <end position="102"/>
    </location>
</feature>
<evidence type="ECO:0000256" key="2">
    <source>
        <dbReference type="PROSITE-ProRule" id="PRU00708"/>
    </source>
</evidence>
<dbReference type="PROSITE" id="PS51375">
    <property type="entry name" value="PPR"/>
    <property type="match status" value="9"/>
</dbReference>
<keyword evidence="6" id="KW-1185">Reference proteome</keyword>
<feature type="compositionally biased region" description="Basic and acidic residues" evidence="3">
    <location>
        <begin position="993"/>
        <end position="1005"/>
    </location>
</feature>
<reference evidence="5 6" key="1">
    <citation type="journal article" date="2022" name="Nat. Plants">
        <title>Genomes of leafy and leafless Platanthera orchids illuminate the evolution of mycoheterotrophy.</title>
        <authorList>
            <person name="Li M.H."/>
            <person name="Liu K.W."/>
            <person name="Li Z."/>
            <person name="Lu H.C."/>
            <person name="Ye Q.L."/>
            <person name="Zhang D."/>
            <person name="Wang J.Y."/>
            <person name="Li Y.F."/>
            <person name="Zhong Z.M."/>
            <person name="Liu X."/>
            <person name="Yu X."/>
            <person name="Liu D.K."/>
            <person name="Tu X.D."/>
            <person name="Liu B."/>
            <person name="Hao Y."/>
            <person name="Liao X.Y."/>
            <person name="Jiang Y.T."/>
            <person name="Sun W.H."/>
            <person name="Chen J."/>
            <person name="Chen Y.Q."/>
            <person name="Ai Y."/>
            <person name="Zhai J.W."/>
            <person name="Wu S.S."/>
            <person name="Zhou Z."/>
            <person name="Hsiao Y.Y."/>
            <person name="Wu W.L."/>
            <person name="Chen Y.Y."/>
            <person name="Lin Y.F."/>
            <person name="Hsu J.L."/>
            <person name="Li C.Y."/>
            <person name="Wang Z.W."/>
            <person name="Zhao X."/>
            <person name="Zhong W.Y."/>
            <person name="Ma X.K."/>
            <person name="Ma L."/>
            <person name="Huang J."/>
            <person name="Chen G.Z."/>
            <person name="Huang M.Z."/>
            <person name="Huang L."/>
            <person name="Peng D.H."/>
            <person name="Luo Y.B."/>
            <person name="Zou S.Q."/>
            <person name="Chen S.P."/>
            <person name="Lan S."/>
            <person name="Tsai W.C."/>
            <person name="Van de Peer Y."/>
            <person name="Liu Z.J."/>
        </authorList>
    </citation>
    <scope>NUCLEOTIDE SEQUENCE [LARGE SCALE GENOMIC DNA]</scope>
    <source>
        <strain evidence="5">Lor287</strain>
    </source>
</reference>
<dbReference type="FunFam" id="1.25.40.10:FF:002130">
    <property type="entry name" value="Pentatricopeptide repeat-containing protein mitochondrial"/>
    <property type="match status" value="1"/>
</dbReference>
<dbReference type="FunFam" id="1.25.40.10:FF:000031">
    <property type="entry name" value="Pentatricopeptide repeat-containing protein mitochondrial"/>
    <property type="match status" value="1"/>
</dbReference>
<feature type="repeat" description="PPR" evidence="2">
    <location>
        <begin position="298"/>
        <end position="332"/>
    </location>
</feature>
<feature type="region of interest" description="Disordered" evidence="3">
    <location>
        <begin position="974"/>
        <end position="1018"/>
    </location>
</feature>
<dbReference type="Pfam" id="PF01535">
    <property type="entry name" value="PPR"/>
    <property type="match status" value="13"/>
</dbReference>
<dbReference type="InterPro" id="IPR046960">
    <property type="entry name" value="PPR_At4g14850-like_plant"/>
</dbReference>
<evidence type="ECO:0000313" key="5">
    <source>
        <dbReference type="EMBL" id="KAK8957901.1"/>
    </source>
</evidence>
<dbReference type="SUPFAM" id="SSF48452">
    <property type="entry name" value="TPR-like"/>
    <property type="match status" value="2"/>
</dbReference>
<feature type="repeat" description="PPR" evidence="2">
    <location>
        <begin position="760"/>
        <end position="794"/>
    </location>
</feature>
<keyword evidence="1" id="KW-0677">Repeat</keyword>
<dbReference type="FunFam" id="1.25.40.10:FF:000125">
    <property type="entry name" value="Pentatricopeptide repeat-containing protein"/>
    <property type="match status" value="1"/>
</dbReference>
<feature type="repeat" description="PPR" evidence="2">
    <location>
        <begin position="360"/>
        <end position="394"/>
    </location>
</feature>
<evidence type="ECO:0000256" key="3">
    <source>
        <dbReference type="SAM" id="MobiDB-lite"/>
    </source>
</evidence>
<dbReference type="GO" id="GO:0048731">
    <property type="term" value="P:system development"/>
    <property type="evidence" value="ECO:0007669"/>
    <property type="project" value="UniProtKB-ARBA"/>
</dbReference>
<comment type="caution">
    <text evidence="5">The sequence shown here is derived from an EMBL/GenBank/DDBJ whole genome shotgun (WGS) entry which is preliminary data.</text>
</comment>
<organism evidence="5 6">
    <name type="scientific">Platanthera zijinensis</name>
    <dbReference type="NCBI Taxonomy" id="2320716"/>
    <lineage>
        <taxon>Eukaryota</taxon>
        <taxon>Viridiplantae</taxon>
        <taxon>Streptophyta</taxon>
        <taxon>Embryophyta</taxon>
        <taxon>Tracheophyta</taxon>
        <taxon>Spermatophyta</taxon>
        <taxon>Magnoliopsida</taxon>
        <taxon>Liliopsida</taxon>
        <taxon>Asparagales</taxon>
        <taxon>Orchidaceae</taxon>
        <taxon>Orchidoideae</taxon>
        <taxon>Orchideae</taxon>
        <taxon>Orchidinae</taxon>
        <taxon>Platanthera</taxon>
    </lineage>
</organism>
<dbReference type="InterPro" id="IPR046848">
    <property type="entry name" value="E_motif"/>
</dbReference>
<dbReference type="Proteomes" id="UP001418222">
    <property type="component" value="Unassembled WGS sequence"/>
</dbReference>
<protein>
    <submittedName>
        <fullName evidence="5">Pentatricopeptide repeat-containing protein</fullName>
    </submittedName>
</protein>
<dbReference type="Pfam" id="PF20431">
    <property type="entry name" value="E_motif"/>
    <property type="match status" value="1"/>
</dbReference>
<dbReference type="GO" id="GO:0003723">
    <property type="term" value="F:RNA binding"/>
    <property type="evidence" value="ECO:0007669"/>
    <property type="project" value="InterPro"/>
</dbReference>
<evidence type="ECO:0000313" key="6">
    <source>
        <dbReference type="Proteomes" id="UP001418222"/>
    </source>
</evidence>
<dbReference type="Gene3D" id="1.25.40.10">
    <property type="entry name" value="Tetratricopeptide repeat domain"/>
    <property type="match status" value="6"/>
</dbReference>
<dbReference type="PANTHER" id="PTHR47926:SF533">
    <property type="entry name" value="DYW DOMAIN-CONTAINING PROTEIN"/>
    <property type="match status" value="1"/>
</dbReference>
<dbReference type="GO" id="GO:0008270">
    <property type="term" value="F:zinc ion binding"/>
    <property type="evidence" value="ECO:0007669"/>
    <property type="project" value="InterPro"/>
</dbReference>
<dbReference type="Pfam" id="PF14432">
    <property type="entry name" value="DYW_deaminase"/>
    <property type="match status" value="1"/>
</dbReference>